<dbReference type="EMBL" id="SGPK01000930">
    <property type="protein sequence ID" value="THG95848.1"/>
    <property type="molecule type" value="Genomic_DNA"/>
</dbReference>
<accession>A0A4S4KCQ5</accession>
<gene>
    <name evidence="2" type="ORF">EW145_g7890</name>
</gene>
<dbReference type="Proteomes" id="UP000308199">
    <property type="component" value="Unassembled WGS sequence"/>
</dbReference>
<proteinExistence type="predicted"/>
<evidence type="ECO:0008006" key="4">
    <source>
        <dbReference type="Google" id="ProtNLM"/>
    </source>
</evidence>
<reference evidence="2 3" key="1">
    <citation type="submission" date="2019-02" db="EMBL/GenBank/DDBJ databases">
        <title>Genome sequencing of the rare red list fungi Phellinidium pouzarii.</title>
        <authorList>
            <person name="Buettner E."/>
            <person name="Kellner H."/>
        </authorList>
    </citation>
    <scope>NUCLEOTIDE SEQUENCE [LARGE SCALE GENOMIC DNA]</scope>
    <source>
        <strain evidence="2 3">DSM 108285</strain>
    </source>
</reference>
<evidence type="ECO:0000313" key="3">
    <source>
        <dbReference type="Proteomes" id="UP000308199"/>
    </source>
</evidence>
<name>A0A4S4KCQ5_9AGAM</name>
<sequence length="111" mass="12790">MIIWCDHKNLSYFWAARCLTPRQSCWNLFLSQFDISITHKQGKDIPGANSLSRRSDYGTEPDKEQTLLRVRVRVEHSKRSEECDLRSPGVEERLVAKAKRVPGGNLGLSFR</sequence>
<comment type="caution">
    <text evidence="2">The sequence shown here is derived from an EMBL/GenBank/DDBJ whole genome shotgun (WGS) entry which is preliminary data.</text>
</comment>
<organism evidence="2 3">
    <name type="scientific">Phellinidium pouzarii</name>
    <dbReference type="NCBI Taxonomy" id="167371"/>
    <lineage>
        <taxon>Eukaryota</taxon>
        <taxon>Fungi</taxon>
        <taxon>Dikarya</taxon>
        <taxon>Basidiomycota</taxon>
        <taxon>Agaricomycotina</taxon>
        <taxon>Agaricomycetes</taxon>
        <taxon>Hymenochaetales</taxon>
        <taxon>Hymenochaetaceae</taxon>
        <taxon>Phellinidium</taxon>
    </lineage>
</organism>
<evidence type="ECO:0000313" key="2">
    <source>
        <dbReference type="EMBL" id="THG95848.1"/>
    </source>
</evidence>
<keyword evidence="3" id="KW-1185">Reference proteome</keyword>
<feature type="region of interest" description="Disordered" evidence="1">
    <location>
        <begin position="41"/>
        <end position="62"/>
    </location>
</feature>
<dbReference type="OrthoDB" id="2273864at2759"/>
<evidence type="ECO:0000256" key="1">
    <source>
        <dbReference type="SAM" id="MobiDB-lite"/>
    </source>
</evidence>
<feature type="compositionally biased region" description="Basic and acidic residues" evidence="1">
    <location>
        <begin position="53"/>
        <end position="62"/>
    </location>
</feature>
<protein>
    <recommendedName>
        <fullName evidence="4">Reverse transcriptase RNase H-like domain-containing protein</fullName>
    </recommendedName>
</protein>
<dbReference type="AlphaFoldDB" id="A0A4S4KCQ5"/>